<evidence type="ECO:0000256" key="1">
    <source>
        <dbReference type="SAM" id="MobiDB-lite"/>
    </source>
</evidence>
<keyword evidence="2" id="KW-0418">Kinase</keyword>
<protein>
    <submittedName>
        <fullName evidence="2">Putative serine/threonine-protein kinase gdt2</fullName>
    </submittedName>
</protein>
<dbReference type="GO" id="GO:0016301">
    <property type="term" value="F:kinase activity"/>
    <property type="evidence" value="ECO:0007669"/>
    <property type="project" value="UniProtKB-KW"/>
</dbReference>
<reference evidence="2" key="1">
    <citation type="journal article" date="2013" name="BMC Genomics">
        <title>Unscrambling butterfly oogenesis.</title>
        <authorList>
            <person name="Carter J.M."/>
            <person name="Baker S.C."/>
            <person name="Pink R."/>
            <person name="Carter D.R."/>
            <person name="Collins A."/>
            <person name="Tomlin J."/>
            <person name="Gibbs M."/>
            <person name="Breuker C.J."/>
        </authorList>
    </citation>
    <scope>NUCLEOTIDE SEQUENCE</scope>
    <source>
        <tissue evidence="2">Ovary</tissue>
    </source>
</reference>
<keyword evidence="2" id="KW-0808">Transferase</keyword>
<dbReference type="AlphaFoldDB" id="S4PBD8"/>
<accession>S4PBD8</accession>
<proteinExistence type="predicted"/>
<dbReference type="EMBL" id="GAIX01002859">
    <property type="protein sequence ID" value="JAA89701.1"/>
    <property type="molecule type" value="Transcribed_RNA"/>
</dbReference>
<sequence>QIVDSDIENKEAIANSSSHDEVSNHNRNKICSKDGFDDSEMVADNCDNNGNIPELITDNQEDKETNLNTDAAA</sequence>
<reference evidence="2" key="2">
    <citation type="submission" date="2013-05" db="EMBL/GenBank/DDBJ databases">
        <authorList>
            <person name="Carter J.-M."/>
            <person name="Baker S.C."/>
            <person name="Pink R."/>
            <person name="Carter D.R.F."/>
            <person name="Collins A."/>
            <person name="Tomlin J."/>
            <person name="Gibbs M."/>
            <person name="Breuker C.J."/>
        </authorList>
    </citation>
    <scope>NUCLEOTIDE SEQUENCE</scope>
    <source>
        <tissue evidence="2">Ovary</tissue>
    </source>
</reference>
<feature type="region of interest" description="Disordered" evidence="1">
    <location>
        <begin position="1"/>
        <end position="28"/>
    </location>
</feature>
<feature type="non-terminal residue" evidence="2">
    <location>
        <position position="1"/>
    </location>
</feature>
<organism evidence="2">
    <name type="scientific">Pararge aegeria</name>
    <name type="common">speckled wood butterfly</name>
    <dbReference type="NCBI Taxonomy" id="116150"/>
    <lineage>
        <taxon>Eukaryota</taxon>
        <taxon>Metazoa</taxon>
        <taxon>Ecdysozoa</taxon>
        <taxon>Arthropoda</taxon>
        <taxon>Hexapoda</taxon>
        <taxon>Insecta</taxon>
        <taxon>Pterygota</taxon>
        <taxon>Neoptera</taxon>
        <taxon>Endopterygota</taxon>
        <taxon>Lepidoptera</taxon>
        <taxon>Glossata</taxon>
        <taxon>Ditrysia</taxon>
        <taxon>Papilionoidea</taxon>
        <taxon>Nymphalidae</taxon>
        <taxon>Satyrinae</taxon>
        <taxon>Satyrini</taxon>
        <taxon>Parargina</taxon>
        <taxon>Pararge</taxon>
    </lineage>
</organism>
<name>S4PBD8_9NEOP</name>
<feature type="non-terminal residue" evidence="2">
    <location>
        <position position="73"/>
    </location>
</feature>
<evidence type="ECO:0000313" key="2">
    <source>
        <dbReference type="EMBL" id="JAA89701.1"/>
    </source>
</evidence>
<feature type="region of interest" description="Disordered" evidence="1">
    <location>
        <begin position="47"/>
        <end position="73"/>
    </location>
</feature>